<evidence type="ECO:0000313" key="5">
    <source>
        <dbReference type="EnsemblMetazoa" id="PPAI004834-PA"/>
    </source>
</evidence>
<dbReference type="AlphaFoldDB" id="A0A1B0GNG3"/>
<dbReference type="VEuPathDB" id="VectorBase:PPAI004834"/>
<keyword evidence="1" id="KW-0677">Repeat</keyword>
<evidence type="ECO:0000313" key="6">
    <source>
        <dbReference type="Proteomes" id="UP000092462"/>
    </source>
</evidence>
<feature type="domain" description="DUF1736" evidence="4">
    <location>
        <begin position="175"/>
        <end position="247"/>
    </location>
</feature>
<keyword evidence="2" id="KW-0802">TPR repeat</keyword>
<evidence type="ECO:0000256" key="3">
    <source>
        <dbReference type="ARBA" id="ARBA00023136"/>
    </source>
</evidence>
<dbReference type="PANTHER" id="PTHR44809">
    <property type="match status" value="1"/>
</dbReference>
<keyword evidence="3" id="KW-0472">Membrane</keyword>
<dbReference type="EMBL" id="AJVK01029453">
    <property type="status" value="NOT_ANNOTATED_CDS"/>
    <property type="molecule type" value="Genomic_DNA"/>
</dbReference>
<dbReference type="VEuPathDB" id="VectorBase:PPAPM1_008983"/>
<protein>
    <recommendedName>
        <fullName evidence="4">DUF1736 domain-containing protein</fullName>
    </recommendedName>
</protein>
<dbReference type="InterPro" id="IPR013618">
    <property type="entry name" value="TMTC_DUF1736"/>
</dbReference>
<evidence type="ECO:0000259" key="4">
    <source>
        <dbReference type="Pfam" id="PF08409"/>
    </source>
</evidence>
<reference evidence="5" key="1">
    <citation type="submission" date="2022-08" db="UniProtKB">
        <authorList>
            <consortium name="EnsemblMetazoa"/>
        </authorList>
    </citation>
    <scope>IDENTIFICATION</scope>
    <source>
        <strain evidence="5">Israel</strain>
    </source>
</reference>
<dbReference type="EMBL" id="AJVK01029454">
    <property type="status" value="NOT_ANNOTATED_CDS"/>
    <property type="molecule type" value="Genomic_DNA"/>
</dbReference>
<dbReference type="Pfam" id="PF08409">
    <property type="entry name" value="TMTC_DUF1736"/>
    <property type="match status" value="1"/>
</dbReference>
<dbReference type="EMBL" id="AJVK01029452">
    <property type="status" value="NOT_ANNOTATED_CDS"/>
    <property type="molecule type" value="Genomic_DNA"/>
</dbReference>
<proteinExistence type="predicted"/>
<accession>A0A1B0GNG3</accession>
<evidence type="ECO:0000256" key="2">
    <source>
        <dbReference type="ARBA" id="ARBA00022803"/>
    </source>
</evidence>
<organism evidence="5 6">
    <name type="scientific">Phlebotomus papatasi</name>
    <name type="common">Sandfly</name>
    <dbReference type="NCBI Taxonomy" id="29031"/>
    <lineage>
        <taxon>Eukaryota</taxon>
        <taxon>Metazoa</taxon>
        <taxon>Ecdysozoa</taxon>
        <taxon>Arthropoda</taxon>
        <taxon>Hexapoda</taxon>
        <taxon>Insecta</taxon>
        <taxon>Pterygota</taxon>
        <taxon>Neoptera</taxon>
        <taxon>Endopterygota</taxon>
        <taxon>Diptera</taxon>
        <taxon>Nematocera</taxon>
        <taxon>Psychodoidea</taxon>
        <taxon>Psychodidae</taxon>
        <taxon>Phlebotomus</taxon>
        <taxon>Phlebotomus</taxon>
    </lineage>
</organism>
<evidence type="ECO:0000256" key="1">
    <source>
        <dbReference type="ARBA" id="ARBA00022737"/>
    </source>
</evidence>
<keyword evidence="6" id="KW-1185">Reference proteome</keyword>
<name>A0A1B0GNG3_PHLPP</name>
<dbReference type="Proteomes" id="UP000092462">
    <property type="component" value="Unassembled WGS sequence"/>
</dbReference>
<dbReference type="InterPro" id="IPR052943">
    <property type="entry name" value="TMTC_O-mannosyl-trnsfr"/>
</dbReference>
<sequence>MCENFPIYSINYLMFGLEPLWFHMTNILLHAFVCILFSRVCFVVAHLERNFATMAGILFALHPIHTEAVTGIVGRADVLACVFFLLSLLTYHGKCEKYQNLSIILGGLSMLAKETGMTIFLVNLAYDTYKNWPSLKRSITDVRWTEESQQFAKRLLRIGITVMILLLLRIALLQGTLPKFSLQDNPAAFHSSFRVRLLTFLYLAAFNWWILLCPVTLSHDWQMGSIPLMLSLSDLRNMLTLIAFLALIFLACRGIMDLESQRQTPLVLGFLLLTLPFLPASNLVITVGFVVAERILYIPSLGSTLLVVYGVQLLWQILPRCRKIIIGMCIILTLSGSAKTIMRNQDWLSRESLLRALRLNQYHQMSFLGACHTLRRLGQQIRLQQLVFRWHIIMYLSKGVHSSPHHTDLYLRDWQIKMELRNRAKLYDSSLRTSTTTTCTPLHATIEGGKQFNCSRSERLLPILRDTRITVSSEPSVVNAGNSCYRYWRIRKWPKSKHKNGKTSQLETSESVVPLLISTFLDKL</sequence>
<dbReference type="EnsemblMetazoa" id="PPAI004834-RA">
    <property type="protein sequence ID" value="PPAI004834-PA"/>
    <property type="gene ID" value="PPAI004834"/>
</dbReference>
<dbReference type="PANTHER" id="PTHR44809:SF1">
    <property type="entry name" value="PROTEIN O-MANNOSYL-TRANSFERASE TMTC1"/>
    <property type="match status" value="1"/>
</dbReference>